<organism evidence="1 2">
    <name type="scientific">candidate division WWE3 bacterium RIFOXYD1_FULL_39_9</name>
    <dbReference type="NCBI Taxonomy" id="1802649"/>
    <lineage>
        <taxon>Bacteria</taxon>
        <taxon>Katanobacteria</taxon>
    </lineage>
</organism>
<comment type="caution">
    <text evidence="1">The sequence shown here is derived from an EMBL/GenBank/DDBJ whole genome shotgun (WGS) entry which is preliminary data.</text>
</comment>
<dbReference type="AlphaFoldDB" id="A0A1F4X6I1"/>
<protein>
    <submittedName>
        <fullName evidence="1">Uncharacterized protein</fullName>
    </submittedName>
</protein>
<name>A0A1F4X6I1_UNCKA</name>
<reference evidence="1 2" key="1">
    <citation type="journal article" date="2016" name="Nat. Commun.">
        <title>Thousands of microbial genomes shed light on interconnected biogeochemical processes in an aquifer system.</title>
        <authorList>
            <person name="Anantharaman K."/>
            <person name="Brown C.T."/>
            <person name="Hug L.A."/>
            <person name="Sharon I."/>
            <person name="Castelle C.J."/>
            <person name="Probst A.J."/>
            <person name="Thomas B.C."/>
            <person name="Singh A."/>
            <person name="Wilkins M.J."/>
            <person name="Karaoz U."/>
            <person name="Brodie E.L."/>
            <person name="Williams K.H."/>
            <person name="Hubbard S.S."/>
            <person name="Banfield J.F."/>
        </authorList>
    </citation>
    <scope>NUCLEOTIDE SEQUENCE [LARGE SCALE GENOMIC DNA]</scope>
</reference>
<gene>
    <name evidence="1" type="ORF">A2619_04390</name>
</gene>
<accession>A0A1F4X6I1</accession>
<dbReference type="Proteomes" id="UP000176815">
    <property type="component" value="Unassembled WGS sequence"/>
</dbReference>
<evidence type="ECO:0000313" key="2">
    <source>
        <dbReference type="Proteomes" id="UP000176815"/>
    </source>
</evidence>
<dbReference type="EMBL" id="MEWG01000024">
    <property type="protein sequence ID" value="OGC77229.1"/>
    <property type="molecule type" value="Genomic_DNA"/>
</dbReference>
<proteinExistence type="predicted"/>
<evidence type="ECO:0000313" key="1">
    <source>
        <dbReference type="EMBL" id="OGC77229.1"/>
    </source>
</evidence>
<sequence length="168" mass="19618">MNTEIYSQIANEEPIEKIGNIHRYKAGWIVWDEKFMSFKGPFDTYPLVEEYNEVEKKFYNKSRPKSIQQWVEEKIEEKLANKHLASKGYVQAAITERITGKQTVSYVEDDKKEAMNLSEKIKWAVVEEACLRSGLNHFIQETSKTLGRSSASIKAKIFRMLQQSYQKV</sequence>